<dbReference type="SUPFAM" id="SSF50952">
    <property type="entry name" value="Soluble quinoprotein glucose dehydrogenase"/>
    <property type="match status" value="1"/>
</dbReference>
<protein>
    <submittedName>
        <fullName evidence="6">Cell wall-binding protein/glucose/arabinose dehydrogenase/sugar phosphate isomerase/epimerase/regulation of enolase protein 1 (Concanavalin A-like superfamily)</fullName>
    </submittedName>
</protein>
<dbReference type="InterPro" id="IPR011041">
    <property type="entry name" value="Quinoprot_gluc/sorb_DH_b-prop"/>
</dbReference>
<dbReference type="PANTHER" id="PTHR19328">
    <property type="entry name" value="HEDGEHOG-INTERACTING PROTEIN"/>
    <property type="match status" value="1"/>
</dbReference>
<evidence type="ECO:0000256" key="2">
    <source>
        <dbReference type="ARBA" id="ARBA00023277"/>
    </source>
</evidence>
<evidence type="ECO:0000313" key="7">
    <source>
        <dbReference type="Proteomes" id="UP001160142"/>
    </source>
</evidence>
<proteinExistence type="predicted"/>
<dbReference type="Gene3D" id="2.60.40.10">
    <property type="entry name" value="Immunoglobulins"/>
    <property type="match status" value="1"/>
</dbReference>
<dbReference type="SUPFAM" id="SSF49899">
    <property type="entry name" value="Concanavalin A-like lectins/glucanases"/>
    <property type="match status" value="2"/>
</dbReference>
<dbReference type="InterPro" id="IPR041542">
    <property type="entry name" value="GH43_C2"/>
</dbReference>
<evidence type="ECO:0000259" key="5">
    <source>
        <dbReference type="PROSITE" id="PS50093"/>
    </source>
</evidence>
<dbReference type="NCBIfam" id="NF047446">
    <property type="entry name" value="barrel_OmpL47"/>
    <property type="match status" value="1"/>
</dbReference>
<keyword evidence="7" id="KW-1185">Reference proteome</keyword>
<keyword evidence="1 4" id="KW-0732">Signal</keyword>
<dbReference type="Pfam" id="PF17851">
    <property type="entry name" value="GH43_C2"/>
    <property type="match status" value="2"/>
</dbReference>
<keyword evidence="2" id="KW-0119">Carbohydrate metabolism</keyword>
<dbReference type="InterPro" id="IPR022409">
    <property type="entry name" value="PKD/Chitinase_dom"/>
</dbReference>
<dbReference type="CDD" id="cd04084">
    <property type="entry name" value="CBM6_xylanase-like"/>
    <property type="match status" value="1"/>
</dbReference>
<organism evidence="6 7">
    <name type="scientific">Antiquaquibacter oligotrophicus</name>
    <dbReference type="NCBI Taxonomy" id="2880260"/>
    <lineage>
        <taxon>Bacteria</taxon>
        <taxon>Bacillati</taxon>
        <taxon>Actinomycetota</taxon>
        <taxon>Actinomycetes</taxon>
        <taxon>Micrococcales</taxon>
        <taxon>Microbacteriaceae</taxon>
        <taxon>Antiquaquibacter</taxon>
    </lineage>
</organism>
<dbReference type="InterPro" id="IPR058094">
    <property type="entry name" value="Ig-like_OmpL47-like"/>
</dbReference>
<dbReference type="Pfam" id="PF01261">
    <property type="entry name" value="AP_endonuc_2"/>
    <property type="match status" value="1"/>
</dbReference>
<dbReference type="SUPFAM" id="SSF51658">
    <property type="entry name" value="Xylose isomerase-like"/>
    <property type="match status" value="1"/>
</dbReference>
<dbReference type="InterPro" id="IPR006584">
    <property type="entry name" value="Cellulose-bd_IV"/>
</dbReference>
<gene>
    <name evidence="6" type="ORF">M2152_002086</name>
</gene>
<dbReference type="EMBL" id="JARXVQ010000001">
    <property type="protein sequence ID" value="MDH6181904.1"/>
    <property type="molecule type" value="Genomic_DNA"/>
</dbReference>
<dbReference type="SMART" id="SM00089">
    <property type="entry name" value="PKD"/>
    <property type="match status" value="1"/>
</dbReference>
<feature type="compositionally biased region" description="Polar residues" evidence="3">
    <location>
        <begin position="146"/>
        <end position="159"/>
    </location>
</feature>
<dbReference type="Pfam" id="PF18911">
    <property type="entry name" value="PKD_4"/>
    <property type="match status" value="1"/>
</dbReference>
<dbReference type="Gene3D" id="3.20.20.150">
    <property type="entry name" value="Divalent-metal-dependent TIM barrel enzymes"/>
    <property type="match status" value="1"/>
</dbReference>
<dbReference type="InterPro" id="IPR036237">
    <property type="entry name" value="Xyl_isomerase-like_sf"/>
</dbReference>
<evidence type="ECO:0000256" key="4">
    <source>
        <dbReference type="SAM" id="SignalP"/>
    </source>
</evidence>
<dbReference type="SUPFAM" id="SSF49785">
    <property type="entry name" value="Galactose-binding domain-like"/>
    <property type="match status" value="1"/>
</dbReference>
<dbReference type="InterPro" id="IPR012938">
    <property type="entry name" value="Glc/Sorbosone_DH"/>
</dbReference>
<dbReference type="Gene3D" id="2.60.120.260">
    <property type="entry name" value="Galactose-binding domain-like"/>
    <property type="match status" value="1"/>
</dbReference>
<dbReference type="InterPro" id="IPR008979">
    <property type="entry name" value="Galactose-bd-like_sf"/>
</dbReference>
<evidence type="ECO:0000256" key="3">
    <source>
        <dbReference type="SAM" id="MobiDB-lite"/>
    </source>
</evidence>
<dbReference type="Gene3D" id="2.120.10.30">
    <property type="entry name" value="TolB, C-terminal domain"/>
    <property type="match status" value="1"/>
</dbReference>
<dbReference type="InterPro" id="IPR035986">
    <property type="entry name" value="PKD_dom_sf"/>
</dbReference>
<dbReference type="PANTHER" id="PTHR19328:SF75">
    <property type="entry name" value="ALDOSE SUGAR DEHYDROGENASE YLII"/>
    <property type="match status" value="1"/>
</dbReference>
<dbReference type="Proteomes" id="UP001160142">
    <property type="component" value="Unassembled WGS sequence"/>
</dbReference>
<accession>A0ABT6KPI3</accession>
<feature type="region of interest" description="Disordered" evidence="3">
    <location>
        <begin position="140"/>
        <end position="159"/>
    </location>
</feature>
<feature type="chain" id="PRO_5046115489" evidence="4">
    <location>
        <begin position="37"/>
        <end position="1931"/>
    </location>
</feature>
<dbReference type="Pfam" id="PF03422">
    <property type="entry name" value="CBM_6"/>
    <property type="match status" value="1"/>
</dbReference>
<dbReference type="Gene3D" id="2.60.120.200">
    <property type="match status" value="2"/>
</dbReference>
<dbReference type="SMART" id="SM00606">
    <property type="entry name" value="CBD_IV"/>
    <property type="match status" value="1"/>
</dbReference>
<dbReference type="PROSITE" id="PS50093">
    <property type="entry name" value="PKD"/>
    <property type="match status" value="1"/>
</dbReference>
<evidence type="ECO:0000256" key="1">
    <source>
        <dbReference type="ARBA" id="ARBA00022729"/>
    </source>
</evidence>
<dbReference type="Pfam" id="PF07995">
    <property type="entry name" value="GSDH"/>
    <property type="match status" value="1"/>
</dbReference>
<dbReference type="Pfam" id="PF04122">
    <property type="entry name" value="CW_binding_2"/>
    <property type="match status" value="3"/>
</dbReference>
<sequence length="1931" mass="203300">MDGNNHPSRPRRRWAVAATAAMALTGGLLSAVPAAAHDGVDHSTEPGADSALDWTNYEKALITKDVGEPIDLAILPDGRIIHTARNGDIRVTDPSTGITTLAATIPVYANSEDGLQTVAIDPDFEENNWVYVVYAPIDADGDGSPDTPSGNAPNTLPSGQDASYWDQWVGVNRLARFQWTGSTIDLASEQTIIDIEVQRGQCCHVGADIDFDGEGNLYLSTGDNTPASTPGANGFAPNNDAPNMNPGFDARRGAGNTNDLRGKILRVHVEDDGSYTIPEGNLFAPGTELTRPEIFVMGVRNPFRLEVDPETNSLTWADYGPDASAATAATAGRGPMGYVEWNAVSLDDPHNSGWPYVTGDNFAYNDWDFATATPGAFFDPENLVNDSEWNTGLTEIPDARPATLYYGDAPGQQPWDELVNFGSGGGQGPMGGPVYSYDDTNPSPTKFPEYWDGKAFMGEFSQDYIAAFTVDWADTFGVTHIEDFLPNSFLTGAGQPIHDNPMDMEFGPDGSLYVLEYGDGFFQQNPDSGLYRISYTQGNLAPQASFTATPYSSSAPPLEVTFDASTSSDPEGGDLTFEWDFNGDGTYEATGVTAAHTYTEVGAYDAVLRVTNELGLFALTSRQISVGNQAPTVTVEFPGNGGFFDWGQDIPYSITTDDPEDGTDTECSRVAWTYGLGHDEHAHPEESGTGCTGVWPTDANSPEHGPGALLYGAVVVTYEDEGAESLPPAVGEASIRLNPKLQQAEHAAQREGVTVVEDATASGGSAVQGFGPGDFLTYTPVNFSGITGAVVRASGAGTVSLHWGPPDHAAAFATATIPAGAGWQDVEIEFTPPVGTGELYVSSSTELSLDSITMVGDGVAVPEEEPEQCVGGLSDEFVGSELDQDRWEVLNPDGSIVVANGSLTMPISRTDFYGTNNTTVPNLVLQPLPDGPFTATTKVTADLAASWQQAGLVIFDDPDNYAKIALQHTATAGERRMQFLREVAGAPNEVAATSNVAVAANFPDTYWVRLTSSDGVSLNAAFSADGITFTNMPETKSLAGMVDPKVGLLAVAGTNAPATLVPASFDFFHVTPDEAAGAPGPDDEFDGTELETCRWTVVNEDTELYGVADGALRIQTTPTDFYQANNTAVPNLILQPQPGDDWVVETKVDGAQLNQQYQQGGIILYGDEDNYAKINFMTPNTAGSAVTRRIEMRSEVNAAIQNPQPQATVTGSTWLLRLEKSGTTFTGSYSADGATWTTFASVQNPNLADAMVGVYALASSSQQASAPVFFDYFRVLAEDPVDETAPTVQASVDDRTVTITASDAGSGVASVEYQLPGGEWTVYTTPFDVPGTDAVTVSFRATDVAGNVSTVATVNVAAEPGEDRVLIPVDQVSMGMYSLGPWVNAEGLEPVLGRLSEIGFENIEPYGANFTGYTAQQFRALTDGLDLSVPSSHYNVNEATFDTTLAYVETLGQEYVGSGGFAAPGIGSYANTLATAETMNRLGERSVAAGVGKFFGHNHASEFTTQYTHDGELMSAWEILVAETNPEWVTFQLDVAWATDAGVDAAALITEYADRIDLLHVKDAVNLNSAGNPSFRNLGEGNVPLQEILAAGVAADIDYFVMEYDVAADGESFAAEGFEYLTGIPAGTGEEETVVDRIAGANRYEVAVNISQAAYPETAPVVYVASGENYPDALSAGPAAAFEGGPLLLVKPGELPAVIGAEIARLAPEKIVVVGGPASVDDDVFYELSGMAAETVRIAGANRFEVSRNVAQYAFGDEVPLAYIATGEKFPDALTAGGAAGSQDAPVILVRGSAADLDDATAALLADFGTTQTRVLGGSASVSPGVFSDIKALTAATRLGGADRYEAARAINADAFTSADRAFIATGLNFPDALAGSAWAAASASPMYVAPGSCITPGVLADLEMLGVTHVTLLGGEASLTPDVFALTPCA</sequence>
<reference evidence="6 7" key="1">
    <citation type="submission" date="2023-04" db="EMBL/GenBank/DDBJ databases">
        <title>Genome Encyclopedia of Bacteria and Archaea VI: Functional Genomics of Type Strains.</title>
        <authorList>
            <person name="Whitman W."/>
        </authorList>
    </citation>
    <scope>NUCLEOTIDE SEQUENCE [LARGE SCALE GENOMIC DNA]</scope>
    <source>
        <strain evidence="6 7">SG_E_30_P1</strain>
    </source>
</reference>
<evidence type="ECO:0000313" key="6">
    <source>
        <dbReference type="EMBL" id="MDH6181904.1"/>
    </source>
</evidence>
<feature type="signal peptide" evidence="4">
    <location>
        <begin position="1"/>
        <end position="36"/>
    </location>
</feature>
<dbReference type="InterPro" id="IPR011042">
    <property type="entry name" value="6-blade_b-propeller_TolB-like"/>
</dbReference>
<dbReference type="InterPro" id="IPR007253">
    <property type="entry name" value="Cell_wall-bd_2"/>
</dbReference>
<feature type="domain" description="PKD" evidence="5">
    <location>
        <begin position="552"/>
        <end position="626"/>
    </location>
</feature>
<dbReference type="InterPro" id="IPR013783">
    <property type="entry name" value="Ig-like_fold"/>
</dbReference>
<dbReference type="SUPFAM" id="SSF49299">
    <property type="entry name" value="PKD domain"/>
    <property type="match status" value="1"/>
</dbReference>
<dbReference type="InterPro" id="IPR013022">
    <property type="entry name" value="Xyl_isomerase-like_TIM-brl"/>
</dbReference>
<dbReference type="InterPro" id="IPR000601">
    <property type="entry name" value="PKD_dom"/>
</dbReference>
<comment type="caution">
    <text evidence="6">The sequence shown here is derived from an EMBL/GenBank/DDBJ whole genome shotgun (WGS) entry which is preliminary data.</text>
</comment>
<name>A0ABT6KPI3_9MICO</name>
<dbReference type="CDD" id="cd00146">
    <property type="entry name" value="PKD"/>
    <property type="match status" value="1"/>
</dbReference>
<dbReference type="InterPro" id="IPR013320">
    <property type="entry name" value="ConA-like_dom_sf"/>
</dbReference>
<dbReference type="InterPro" id="IPR005084">
    <property type="entry name" value="CBM6"/>
</dbReference>